<dbReference type="HAMAP" id="MF_01974">
    <property type="entry name" value="MetAP_1"/>
    <property type="match status" value="1"/>
</dbReference>
<feature type="binding site" evidence="6">
    <location>
        <position position="236"/>
    </location>
    <ligand>
        <name>a divalent metal cation</name>
        <dbReference type="ChEBI" id="CHEBI:60240"/>
        <label>2</label>
        <note>catalytic</note>
    </ligand>
</feature>
<proteinExistence type="inferred from homology"/>
<dbReference type="PRINTS" id="PR00599">
    <property type="entry name" value="MAPEPTIDASE"/>
</dbReference>
<dbReference type="Gene3D" id="3.90.230.10">
    <property type="entry name" value="Creatinase/methionine aminopeptidase superfamily"/>
    <property type="match status" value="1"/>
</dbReference>
<protein>
    <recommendedName>
        <fullName evidence="6 7">Methionine aminopeptidase</fullName>
        <shortName evidence="6">MAP</shortName>
        <shortName evidence="6">MetAP</shortName>
        <ecNumber evidence="6 7">3.4.11.18</ecNumber>
    </recommendedName>
    <alternativeName>
        <fullName evidence="6">Peptidase M</fullName>
    </alternativeName>
</protein>
<keyword evidence="5 6" id="KW-0378">Hydrolase</keyword>
<evidence type="ECO:0000256" key="7">
    <source>
        <dbReference type="RuleBase" id="RU003653"/>
    </source>
</evidence>
<evidence type="ECO:0000256" key="1">
    <source>
        <dbReference type="ARBA" id="ARBA00002521"/>
    </source>
</evidence>
<evidence type="ECO:0000256" key="6">
    <source>
        <dbReference type="HAMAP-Rule" id="MF_01974"/>
    </source>
</evidence>
<sequence length="252" mass="27546">MIIIKTPPQIQGIRQSSKLAAVTLKYLSQFVKPGISTQKLNKLAHQFIVKHNAIPAPLNYGGFPKSICTSVNNVVCHGIPSEKAILKEGDIINLDITTILDGFYGDVSATFPVGQISASSQLLIDQTRQALNLAITAIKPGKYLNEVVGKVIEDFVTPQGFSPVRELGGHGVGLKFHEDPFVFHFNTSQNHLLLKPGMIFTVEPMINASLNWRVNIDPSDGWTVRTTDGALSCQFEHTILITDNGCEVLTKL</sequence>
<feature type="domain" description="Peptidase M24" evidence="8">
    <location>
        <begin position="12"/>
        <end position="243"/>
    </location>
</feature>
<evidence type="ECO:0000256" key="4">
    <source>
        <dbReference type="ARBA" id="ARBA00022723"/>
    </source>
</evidence>
<evidence type="ECO:0000256" key="2">
    <source>
        <dbReference type="ARBA" id="ARBA00022438"/>
    </source>
</evidence>
<dbReference type="GO" id="GO:0070006">
    <property type="term" value="F:metalloaminopeptidase activity"/>
    <property type="evidence" value="ECO:0007669"/>
    <property type="project" value="UniProtKB-UniRule"/>
</dbReference>
<keyword evidence="4 6" id="KW-0479">Metal-binding</keyword>
<comment type="catalytic activity">
    <reaction evidence="6 7">
        <text>Release of N-terminal amino acids, preferentially methionine, from peptides and arylamides.</text>
        <dbReference type="EC" id="3.4.11.18"/>
    </reaction>
</comment>
<dbReference type="EMBL" id="PEWA01000016">
    <property type="protein sequence ID" value="PIU73614.1"/>
    <property type="molecule type" value="Genomic_DNA"/>
</dbReference>
<reference evidence="10" key="1">
    <citation type="submission" date="2017-09" db="EMBL/GenBank/DDBJ databases">
        <title>Depth-based differentiation of microbial function through sediment-hosted aquifers and enrichment of novel symbionts in the deep terrestrial subsurface.</title>
        <authorList>
            <person name="Probst A.J."/>
            <person name="Ladd B."/>
            <person name="Jarett J.K."/>
            <person name="Geller-Mcgrath D.E."/>
            <person name="Sieber C.M.K."/>
            <person name="Emerson J.B."/>
            <person name="Anantharaman K."/>
            <person name="Thomas B.C."/>
            <person name="Malmstrom R."/>
            <person name="Stieglmeier M."/>
            <person name="Klingl A."/>
            <person name="Woyke T."/>
            <person name="Ryan C.M."/>
            <person name="Banfield J.F."/>
        </authorList>
    </citation>
    <scope>NUCLEOTIDE SEQUENCE [LARGE SCALE GENOMIC DNA]</scope>
</reference>
<name>A0A2M7ASL8_9BACT</name>
<feature type="binding site" evidence="6">
    <location>
        <position position="106"/>
    </location>
    <ligand>
        <name>a divalent metal cation</name>
        <dbReference type="ChEBI" id="CHEBI:60240"/>
        <label>1</label>
    </ligand>
</feature>
<evidence type="ECO:0000313" key="10">
    <source>
        <dbReference type="Proteomes" id="UP000231407"/>
    </source>
</evidence>
<dbReference type="Proteomes" id="UP000231407">
    <property type="component" value="Unassembled WGS sequence"/>
</dbReference>
<dbReference type="GO" id="GO:0006508">
    <property type="term" value="P:proteolysis"/>
    <property type="evidence" value="ECO:0007669"/>
    <property type="project" value="UniProtKB-KW"/>
</dbReference>
<feature type="binding site" evidence="6">
    <location>
        <position position="236"/>
    </location>
    <ligand>
        <name>a divalent metal cation</name>
        <dbReference type="ChEBI" id="CHEBI:60240"/>
        <label>1</label>
    </ligand>
</feature>
<organism evidence="9 10">
    <name type="scientific">Candidatus Shapirobacteria bacterium CG06_land_8_20_14_3_00_40_12</name>
    <dbReference type="NCBI Taxonomy" id="1974881"/>
    <lineage>
        <taxon>Bacteria</taxon>
        <taxon>Candidatus Shapironibacteriota</taxon>
    </lineage>
</organism>
<dbReference type="NCBIfam" id="TIGR00500">
    <property type="entry name" value="met_pdase_I"/>
    <property type="match status" value="1"/>
</dbReference>
<dbReference type="EC" id="3.4.11.18" evidence="6 7"/>
<comment type="subunit">
    <text evidence="6">Monomer.</text>
</comment>
<dbReference type="PANTHER" id="PTHR43330:SF8">
    <property type="entry name" value="METHIONINE AMINOPEPTIDASE 1D, MITOCHONDRIAL"/>
    <property type="match status" value="1"/>
</dbReference>
<feature type="binding site" evidence="6">
    <location>
        <position position="177"/>
    </location>
    <ligand>
        <name>substrate</name>
    </ligand>
</feature>
<dbReference type="GO" id="GO:0046872">
    <property type="term" value="F:metal ion binding"/>
    <property type="evidence" value="ECO:0007669"/>
    <property type="project" value="UniProtKB-UniRule"/>
</dbReference>
<feature type="binding site" evidence="6">
    <location>
        <position position="95"/>
    </location>
    <ligand>
        <name>a divalent metal cation</name>
        <dbReference type="ChEBI" id="CHEBI:60240"/>
        <label>1</label>
    </ligand>
</feature>
<evidence type="ECO:0000313" key="9">
    <source>
        <dbReference type="EMBL" id="PIU73614.1"/>
    </source>
</evidence>
<dbReference type="GO" id="GO:0004239">
    <property type="term" value="F:initiator methionyl aminopeptidase activity"/>
    <property type="evidence" value="ECO:0007669"/>
    <property type="project" value="UniProtKB-UniRule"/>
</dbReference>
<feature type="binding site" evidence="6">
    <location>
        <position position="77"/>
    </location>
    <ligand>
        <name>substrate</name>
    </ligand>
</feature>
<accession>A0A2M7ASL8</accession>
<evidence type="ECO:0000259" key="8">
    <source>
        <dbReference type="Pfam" id="PF00557"/>
    </source>
</evidence>
<dbReference type="Pfam" id="PF00557">
    <property type="entry name" value="Peptidase_M24"/>
    <property type="match status" value="1"/>
</dbReference>
<dbReference type="InterPro" id="IPR000994">
    <property type="entry name" value="Pept_M24"/>
</dbReference>
<feature type="binding site" evidence="6">
    <location>
        <position position="170"/>
    </location>
    <ligand>
        <name>a divalent metal cation</name>
        <dbReference type="ChEBI" id="CHEBI:60240"/>
        <label>2</label>
        <note>catalytic</note>
    </ligand>
</feature>
<comment type="caution">
    <text evidence="9">The sequence shown here is derived from an EMBL/GenBank/DDBJ whole genome shotgun (WGS) entry which is preliminary data.</text>
</comment>
<dbReference type="InterPro" id="IPR036005">
    <property type="entry name" value="Creatinase/aminopeptidase-like"/>
</dbReference>
<dbReference type="NCBIfam" id="NF008970">
    <property type="entry name" value="PRK12318.1"/>
    <property type="match status" value="1"/>
</dbReference>
<dbReference type="PANTHER" id="PTHR43330">
    <property type="entry name" value="METHIONINE AMINOPEPTIDASE"/>
    <property type="match status" value="1"/>
</dbReference>
<dbReference type="AlphaFoldDB" id="A0A2M7ASL8"/>
<dbReference type="SUPFAM" id="SSF55920">
    <property type="entry name" value="Creatinase/aminopeptidase"/>
    <property type="match status" value="1"/>
</dbReference>
<feature type="binding site" evidence="6">
    <location>
        <position position="203"/>
    </location>
    <ligand>
        <name>a divalent metal cation</name>
        <dbReference type="ChEBI" id="CHEBI:60240"/>
        <label>2</label>
        <note>catalytic</note>
    </ligand>
</feature>
<keyword evidence="2 6" id="KW-0031">Aminopeptidase</keyword>
<gene>
    <name evidence="6 9" type="primary">map</name>
    <name evidence="9" type="ORF">COS78_01320</name>
</gene>
<dbReference type="InterPro" id="IPR002467">
    <property type="entry name" value="Pept_M24A_MAP1"/>
</dbReference>
<evidence type="ECO:0000256" key="3">
    <source>
        <dbReference type="ARBA" id="ARBA00022670"/>
    </source>
</evidence>
<comment type="cofactor">
    <cofactor evidence="6">
        <name>Co(2+)</name>
        <dbReference type="ChEBI" id="CHEBI:48828"/>
    </cofactor>
    <cofactor evidence="6">
        <name>Zn(2+)</name>
        <dbReference type="ChEBI" id="CHEBI:29105"/>
    </cofactor>
    <cofactor evidence="6">
        <name>Mn(2+)</name>
        <dbReference type="ChEBI" id="CHEBI:29035"/>
    </cofactor>
    <cofactor evidence="6">
        <name>Fe(2+)</name>
        <dbReference type="ChEBI" id="CHEBI:29033"/>
    </cofactor>
    <text evidence="6">Binds 2 divalent metal cations per subunit. Has a high-affinity and a low affinity metal-binding site. The true nature of the physiological cofactor is under debate. The enzyme is active with cobalt, zinc, manganese or divalent iron ions. Most likely, methionine aminopeptidases function as mononuclear Fe(2+)-metalloproteases under physiological conditions, and the catalytically relevant metal-binding site has been assigned to the histidine-containing high-affinity site.</text>
</comment>
<dbReference type="CDD" id="cd01086">
    <property type="entry name" value="MetAP1"/>
    <property type="match status" value="1"/>
</dbReference>
<dbReference type="InterPro" id="IPR001714">
    <property type="entry name" value="Pept_M24_MAP"/>
</dbReference>
<comment type="function">
    <text evidence="1 6">Removes the N-terminal methionine from nascent proteins. The N-terminal methionine is often cleaved when the second residue in the primary sequence is small and uncharged (Met-Ala-, Cys, Gly, Pro, Ser, Thr, or Val). Requires deformylation of the N(alpha)-formylated initiator methionine before it can be hydrolyzed.</text>
</comment>
<keyword evidence="3 6" id="KW-0645">Protease</keyword>
<evidence type="ECO:0000256" key="5">
    <source>
        <dbReference type="ARBA" id="ARBA00022801"/>
    </source>
</evidence>
<comment type="similarity">
    <text evidence="6">Belongs to the peptidase M24A family. Methionine aminopeptidase type 1 subfamily.</text>
</comment>
<feature type="binding site" evidence="6">
    <location>
        <position position="106"/>
    </location>
    <ligand>
        <name>a divalent metal cation</name>
        <dbReference type="ChEBI" id="CHEBI:60240"/>
        <label>2</label>
        <note>catalytic</note>
    </ligand>
</feature>